<protein>
    <submittedName>
        <fullName evidence="1">Uncharacterized protein</fullName>
    </submittedName>
</protein>
<name>A0A0C2WFI6_SERVB</name>
<dbReference type="AlphaFoldDB" id="A0A0C2WFI6"/>
<sequence>MIKNTNGPFSAALPAIYMHRFTFVLPERGQDCTQFGAFVLWRRYNTPWAVVTCLAGPSPLRSSIHWAREVVGRQRRMNRAYAQSAEQIYPYIAPLISGFSSCV</sequence>
<dbReference type="EMBL" id="KN824316">
    <property type="protein sequence ID" value="KIM25163.1"/>
    <property type="molecule type" value="Genomic_DNA"/>
</dbReference>
<keyword evidence="2" id="KW-1185">Reference proteome</keyword>
<proteinExistence type="predicted"/>
<gene>
    <name evidence="1" type="ORF">M408DRAFT_220764</name>
</gene>
<reference evidence="2" key="2">
    <citation type="submission" date="2015-01" db="EMBL/GenBank/DDBJ databases">
        <title>Evolutionary Origins and Diversification of the Mycorrhizal Mutualists.</title>
        <authorList>
            <consortium name="DOE Joint Genome Institute"/>
            <consortium name="Mycorrhizal Genomics Consortium"/>
            <person name="Kohler A."/>
            <person name="Kuo A."/>
            <person name="Nagy L.G."/>
            <person name="Floudas D."/>
            <person name="Copeland A."/>
            <person name="Barry K.W."/>
            <person name="Cichocki N."/>
            <person name="Veneault-Fourrey C."/>
            <person name="LaButti K."/>
            <person name="Lindquist E.A."/>
            <person name="Lipzen A."/>
            <person name="Lundell T."/>
            <person name="Morin E."/>
            <person name="Murat C."/>
            <person name="Riley R."/>
            <person name="Ohm R."/>
            <person name="Sun H."/>
            <person name="Tunlid A."/>
            <person name="Henrissat B."/>
            <person name="Grigoriev I.V."/>
            <person name="Hibbett D.S."/>
            <person name="Martin F."/>
        </authorList>
    </citation>
    <scope>NUCLEOTIDE SEQUENCE [LARGE SCALE GENOMIC DNA]</scope>
    <source>
        <strain evidence="2">MAFF 305830</strain>
    </source>
</reference>
<dbReference type="HOGENOM" id="CLU_2265383_0_0_1"/>
<evidence type="ECO:0000313" key="2">
    <source>
        <dbReference type="Proteomes" id="UP000054097"/>
    </source>
</evidence>
<evidence type="ECO:0000313" key="1">
    <source>
        <dbReference type="EMBL" id="KIM25163.1"/>
    </source>
</evidence>
<dbReference type="Proteomes" id="UP000054097">
    <property type="component" value="Unassembled WGS sequence"/>
</dbReference>
<accession>A0A0C2WFI6</accession>
<reference evidence="1 2" key="1">
    <citation type="submission" date="2014-04" db="EMBL/GenBank/DDBJ databases">
        <authorList>
            <consortium name="DOE Joint Genome Institute"/>
            <person name="Kuo A."/>
            <person name="Zuccaro A."/>
            <person name="Kohler A."/>
            <person name="Nagy L.G."/>
            <person name="Floudas D."/>
            <person name="Copeland A."/>
            <person name="Barry K.W."/>
            <person name="Cichocki N."/>
            <person name="Veneault-Fourrey C."/>
            <person name="LaButti K."/>
            <person name="Lindquist E.A."/>
            <person name="Lipzen A."/>
            <person name="Lundell T."/>
            <person name="Morin E."/>
            <person name="Murat C."/>
            <person name="Sun H."/>
            <person name="Tunlid A."/>
            <person name="Henrissat B."/>
            <person name="Grigoriev I.V."/>
            <person name="Hibbett D.S."/>
            <person name="Martin F."/>
            <person name="Nordberg H.P."/>
            <person name="Cantor M.N."/>
            <person name="Hua S.X."/>
        </authorList>
    </citation>
    <scope>NUCLEOTIDE SEQUENCE [LARGE SCALE GENOMIC DNA]</scope>
    <source>
        <strain evidence="1 2">MAFF 305830</strain>
    </source>
</reference>
<organism evidence="1 2">
    <name type="scientific">Serendipita vermifera MAFF 305830</name>
    <dbReference type="NCBI Taxonomy" id="933852"/>
    <lineage>
        <taxon>Eukaryota</taxon>
        <taxon>Fungi</taxon>
        <taxon>Dikarya</taxon>
        <taxon>Basidiomycota</taxon>
        <taxon>Agaricomycotina</taxon>
        <taxon>Agaricomycetes</taxon>
        <taxon>Sebacinales</taxon>
        <taxon>Serendipitaceae</taxon>
        <taxon>Serendipita</taxon>
    </lineage>
</organism>